<proteinExistence type="predicted"/>
<evidence type="ECO:0000313" key="1">
    <source>
        <dbReference type="EMBL" id="BBL61499.1"/>
    </source>
</evidence>
<name>A0ACA8R2G7_METAZ</name>
<dbReference type="Proteomes" id="UP000825015">
    <property type="component" value="Chromosome"/>
</dbReference>
<gene>
    <name evidence="1" type="ORF">MarbSA_05390</name>
</gene>
<organism evidence="1 2">
    <name type="scientific">Methanobrevibacter arboriphilus</name>
    <dbReference type="NCBI Taxonomy" id="39441"/>
    <lineage>
        <taxon>Archaea</taxon>
        <taxon>Methanobacteriati</taxon>
        <taxon>Methanobacteriota</taxon>
        <taxon>Methanomada group</taxon>
        <taxon>Methanobacteria</taxon>
        <taxon>Methanobacteriales</taxon>
        <taxon>Methanobacteriaceae</taxon>
        <taxon>Methanobrevibacter</taxon>
    </lineage>
</organism>
<dbReference type="EMBL" id="AP019779">
    <property type="protein sequence ID" value="BBL61499.1"/>
    <property type="molecule type" value="Genomic_DNA"/>
</dbReference>
<evidence type="ECO:0000313" key="2">
    <source>
        <dbReference type="Proteomes" id="UP000825015"/>
    </source>
</evidence>
<keyword evidence="2" id="KW-1185">Reference proteome</keyword>
<sequence>MTTELYTTFKKTNSFKKTPIFADWNIKRDWNKAGSLTFSSYSDLEEGTHVKLVSSRHRTFAGQIVKKTSTKNDFYKYECLDYKRYLLREVSETFKKKTTHQIVKLLFKRYLGSSPLKLSLKKTKTVFSSLTFKDITILEVISQLISLEFQKGTLIYFNIDENANLIYKPYPEEMKGYSISSAISFVNNTDYSDIQTGYELYDENGKLIKKYSNKALVSVWGDIRNVTTLSDNSSSSSDSNTDSDIKKIVASVNKSMRGYKHPNSGGSCDCFCMSDKIFAKLKSNKVSCRILSYYSASASSGTHRTVSVKYKSGWKDFDYSGMDKWYGAMSTKKSLKVLKEYKG</sequence>
<reference evidence="1" key="1">
    <citation type="submission" date="2019-06" db="EMBL/GenBank/DDBJ databases">
        <title>Complete genome sequence of Methanobrevibacter arboriphilus strain SA.</title>
        <authorList>
            <person name="Asakawa S."/>
        </authorList>
    </citation>
    <scope>NUCLEOTIDE SEQUENCE</scope>
    <source>
        <strain evidence="1">SA</strain>
    </source>
</reference>
<accession>A0ACA8R2G7</accession>
<protein>
    <submittedName>
        <fullName evidence="1">Uncharacterized protein</fullName>
    </submittedName>
</protein>